<accession>A0ABU8C643</accession>
<organism evidence="1 2">
    <name type="scientific">Rheinheimera muenzenbergensis</name>
    <dbReference type="NCBI Taxonomy" id="1193628"/>
    <lineage>
        <taxon>Bacteria</taxon>
        <taxon>Pseudomonadati</taxon>
        <taxon>Pseudomonadota</taxon>
        <taxon>Gammaproteobacteria</taxon>
        <taxon>Chromatiales</taxon>
        <taxon>Chromatiaceae</taxon>
        <taxon>Rheinheimera</taxon>
    </lineage>
</organism>
<proteinExistence type="predicted"/>
<sequence>MTIAPTLDQLKIELARDPYRFDLVIQQLLHSSVTGCGKTQQQALNILKRLPDPLQFAVMAEQLQTGQQQIMFFERYYLLAPAQMGSNAISLICKQIDHILDFLLQLEPAGLKELLVIQLMPGIFSFLDQRLSGVSYVQIEYHPHSPELVPARIAHELAHVVFPCKNRVLSEGIALYLEWSLYPAVALLGPPEQVRQQLAYYSGTKPKLELLMSAHFDQDVLFKQTTSSTAEQQFIYQAGFLLIATLVATNTVAGIATLVRLLADPAAEVLPTYLSLTSPPKELALSVQSNAATVLQELADIELLICQDRLNNTSVAYQRCYAELSKVTAVPSETAIQHLLLLARLLLSKMYSDFHHQRMIEEFDSGQVKQYSAQLQQLGCPAESAYLNARLALLYAFYCEDFLQQAHWFEQVVNGYEAGLASPWVGNEAHLDYASFCLHTPVNIEQNRQRAAHLLSSVKLSSRFQAEVQPLLQRCQSLREATV</sequence>
<evidence type="ECO:0000313" key="1">
    <source>
        <dbReference type="EMBL" id="MEH8017078.1"/>
    </source>
</evidence>
<evidence type="ECO:0008006" key="3">
    <source>
        <dbReference type="Google" id="ProtNLM"/>
    </source>
</evidence>
<dbReference type="RefSeq" id="WP_335735487.1">
    <property type="nucleotide sequence ID" value="NZ_JALAAR010000005.1"/>
</dbReference>
<name>A0ABU8C643_9GAMM</name>
<dbReference type="Proteomes" id="UP001375382">
    <property type="component" value="Unassembled WGS sequence"/>
</dbReference>
<keyword evidence="2" id="KW-1185">Reference proteome</keyword>
<reference evidence="1 2" key="1">
    <citation type="journal article" date="2023" name="Ecotoxicol. Environ. Saf.">
        <title>Mercury remediation potential of mercury-resistant strain Rheinheimera metallidurans sp. nov. isolated from a municipal waste dumping site.</title>
        <authorList>
            <person name="Yadav V."/>
            <person name="Manjhi A."/>
            <person name="Vadakedath N."/>
        </authorList>
    </citation>
    <scope>NUCLEOTIDE SEQUENCE [LARGE SCALE GENOMIC DNA]</scope>
    <source>
        <strain evidence="1 2">E-49</strain>
    </source>
</reference>
<dbReference type="EMBL" id="JALAAR010000005">
    <property type="protein sequence ID" value="MEH8017078.1"/>
    <property type="molecule type" value="Genomic_DNA"/>
</dbReference>
<protein>
    <recommendedName>
        <fullName evidence="3">Peptidase M48 domain-containing protein</fullName>
    </recommendedName>
</protein>
<gene>
    <name evidence="1" type="ORF">MN202_07540</name>
</gene>
<comment type="caution">
    <text evidence="1">The sequence shown here is derived from an EMBL/GenBank/DDBJ whole genome shotgun (WGS) entry which is preliminary data.</text>
</comment>
<evidence type="ECO:0000313" key="2">
    <source>
        <dbReference type="Proteomes" id="UP001375382"/>
    </source>
</evidence>